<dbReference type="EMBL" id="SOHJ01000007">
    <property type="protein sequence ID" value="TFD60976.1"/>
    <property type="molecule type" value="Genomic_DNA"/>
</dbReference>
<dbReference type="SUPFAM" id="SSF53474">
    <property type="entry name" value="alpha/beta-Hydrolases"/>
    <property type="match status" value="1"/>
</dbReference>
<dbReference type="GO" id="GO:0016787">
    <property type="term" value="F:hydrolase activity"/>
    <property type="evidence" value="ECO:0007669"/>
    <property type="project" value="UniProtKB-KW"/>
</dbReference>
<dbReference type="AlphaFoldDB" id="A0A4R9AG71"/>
<protein>
    <submittedName>
        <fullName evidence="4">Alpha/beta hydrolase</fullName>
    </submittedName>
</protein>
<dbReference type="InterPro" id="IPR029058">
    <property type="entry name" value="AB_hydrolase_fold"/>
</dbReference>
<feature type="domain" description="BD-FAE-like" evidence="3">
    <location>
        <begin position="97"/>
        <end position="153"/>
    </location>
</feature>
<keyword evidence="5" id="KW-1185">Reference proteome</keyword>
<evidence type="ECO:0000256" key="1">
    <source>
        <dbReference type="ARBA" id="ARBA00022801"/>
    </source>
</evidence>
<sequence>MKRDMLSWSHAPARDFTGVSLPERSTQSPSRVWVVRSVCGLALGFTNGESSVVAGWVSLPGVENVTPLDQISMAVHSVDSTIQGPHGSIPVRWYSPPTGTAHLRSATIVWIHGGGFFKGNLDQPESHDVARTLAAAGFTVVTVGYRLATFSRFRRSPRGIGWSPAVHYPIPVDDVVAVVREVQREAPNGVILGGASAGACLSAGAVLRMADEKNDPLVGVFFAYGFFHAALPKRSPDLRGRLRGRRRFVHTPMLLNLTNLHYAGTRTAMAERHAFAGGHALHEFPPTLMIDSDRDSMRSSGGLFAEELSAAGVVVDYHVLPGTFHAFLNRPHESDFTEGMRLIIDWAGKQRGSTSHLRVPLADRQPGSTSVG</sequence>
<evidence type="ECO:0000259" key="2">
    <source>
        <dbReference type="Pfam" id="PF07859"/>
    </source>
</evidence>
<keyword evidence="1 4" id="KW-0378">Hydrolase</keyword>
<feature type="domain" description="Alpha/beta hydrolase fold-3" evidence="2">
    <location>
        <begin position="163"/>
        <end position="328"/>
    </location>
</feature>
<dbReference type="Pfam" id="PF07859">
    <property type="entry name" value="Abhydrolase_3"/>
    <property type="match status" value="1"/>
</dbReference>
<dbReference type="Pfam" id="PF20434">
    <property type="entry name" value="BD-FAE"/>
    <property type="match status" value="1"/>
</dbReference>
<evidence type="ECO:0000313" key="4">
    <source>
        <dbReference type="EMBL" id="TFD60976.1"/>
    </source>
</evidence>
<comment type="caution">
    <text evidence="4">The sequence shown here is derived from an EMBL/GenBank/DDBJ whole genome shotgun (WGS) entry which is preliminary data.</text>
</comment>
<dbReference type="OrthoDB" id="3181909at2"/>
<dbReference type="InterPro" id="IPR049492">
    <property type="entry name" value="BD-FAE-like_dom"/>
</dbReference>
<dbReference type="Gene3D" id="3.40.50.1820">
    <property type="entry name" value="alpha/beta hydrolase"/>
    <property type="match status" value="1"/>
</dbReference>
<name>A0A4R9AG71_9MICO</name>
<proteinExistence type="predicted"/>
<reference evidence="4 5" key="1">
    <citation type="submission" date="2019-03" db="EMBL/GenBank/DDBJ databases">
        <title>Genomics of glacier-inhabiting Cryobacterium strains.</title>
        <authorList>
            <person name="Liu Q."/>
            <person name="Xin Y.-H."/>
        </authorList>
    </citation>
    <scope>NUCLEOTIDE SEQUENCE [LARGE SCALE GENOMIC DNA]</scope>
    <source>
        <strain evidence="4 5">Sr39</strain>
    </source>
</reference>
<dbReference type="Proteomes" id="UP000298170">
    <property type="component" value="Unassembled WGS sequence"/>
</dbReference>
<dbReference type="PANTHER" id="PTHR48081">
    <property type="entry name" value="AB HYDROLASE SUPERFAMILY PROTEIN C4A8.06C"/>
    <property type="match status" value="1"/>
</dbReference>
<dbReference type="InterPro" id="IPR050300">
    <property type="entry name" value="GDXG_lipolytic_enzyme"/>
</dbReference>
<evidence type="ECO:0000313" key="5">
    <source>
        <dbReference type="Proteomes" id="UP000298170"/>
    </source>
</evidence>
<evidence type="ECO:0000259" key="3">
    <source>
        <dbReference type="Pfam" id="PF20434"/>
    </source>
</evidence>
<dbReference type="InterPro" id="IPR013094">
    <property type="entry name" value="AB_hydrolase_3"/>
</dbReference>
<organism evidence="4 5">
    <name type="scientific">Cryobacterium suzukii</name>
    <dbReference type="NCBI Taxonomy" id="1259198"/>
    <lineage>
        <taxon>Bacteria</taxon>
        <taxon>Bacillati</taxon>
        <taxon>Actinomycetota</taxon>
        <taxon>Actinomycetes</taxon>
        <taxon>Micrococcales</taxon>
        <taxon>Microbacteriaceae</taxon>
        <taxon>Cryobacterium</taxon>
    </lineage>
</organism>
<accession>A0A4R9AG71</accession>
<gene>
    <name evidence="4" type="ORF">E3T39_07680</name>
</gene>